<reference evidence="1 2" key="1">
    <citation type="submission" date="2023-04" db="EMBL/GenBank/DDBJ databases">
        <title>A novel bacteria isolated from coastal sediment.</title>
        <authorList>
            <person name="Liu X.-J."/>
            <person name="Du Z.-J."/>
        </authorList>
    </citation>
    <scope>NUCLEOTIDE SEQUENCE [LARGE SCALE GENOMIC DNA]</scope>
    <source>
        <strain evidence="1 2">SDUM461004</strain>
    </source>
</reference>
<gene>
    <name evidence="1" type="ORF">QEH59_10070</name>
</gene>
<dbReference type="Pfam" id="PF02585">
    <property type="entry name" value="PIG-L"/>
    <property type="match status" value="1"/>
</dbReference>
<dbReference type="PANTHER" id="PTHR12993">
    <property type="entry name" value="N-ACETYLGLUCOSAMINYL-PHOSPHATIDYLINOSITOL DE-N-ACETYLASE-RELATED"/>
    <property type="match status" value="1"/>
</dbReference>
<dbReference type="EMBL" id="JARXIC010000014">
    <property type="protein sequence ID" value="MDQ8194772.1"/>
    <property type="molecule type" value="Genomic_DNA"/>
</dbReference>
<protein>
    <submittedName>
        <fullName evidence="1">PIG-L family deacetylase</fullName>
    </submittedName>
</protein>
<dbReference type="RefSeq" id="WP_308985238.1">
    <property type="nucleotide sequence ID" value="NZ_JARXIC010000014.1"/>
</dbReference>
<dbReference type="InterPro" id="IPR003737">
    <property type="entry name" value="GlcNAc_PI_deacetylase-related"/>
</dbReference>
<dbReference type="PANTHER" id="PTHR12993:SF30">
    <property type="entry name" value="N-ACETYL-ALPHA-D-GLUCOSAMINYL L-MALATE DEACETYLASE 1"/>
    <property type="match status" value="1"/>
</dbReference>
<evidence type="ECO:0000313" key="2">
    <source>
        <dbReference type="Proteomes" id="UP001243717"/>
    </source>
</evidence>
<accession>A0ABU1AIX0</accession>
<dbReference type="Proteomes" id="UP001243717">
    <property type="component" value="Unassembled WGS sequence"/>
</dbReference>
<evidence type="ECO:0000313" key="1">
    <source>
        <dbReference type="EMBL" id="MDQ8194772.1"/>
    </source>
</evidence>
<keyword evidence="2" id="KW-1185">Reference proteome</keyword>
<comment type="caution">
    <text evidence="1">The sequence shown here is derived from an EMBL/GenBank/DDBJ whole genome shotgun (WGS) entry which is preliminary data.</text>
</comment>
<organism evidence="1 2">
    <name type="scientific">Thalassobacterium sedimentorum</name>
    <dbReference type="NCBI Taxonomy" id="3041258"/>
    <lineage>
        <taxon>Bacteria</taxon>
        <taxon>Pseudomonadati</taxon>
        <taxon>Verrucomicrobiota</taxon>
        <taxon>Opitutia</taxon>
        <taxon>Puniceicoccales</taxon>
        <taxon>Coraliomargaritaceae</taxon>
        <taxon>Thalassobacterium</taxon>
    </lineage>
</organism>
<name>A0ABU1AIX0_9BACT</name>
<dbReference type="InterPro" id="IPR024078">
    <property type="entry name" value="LmbE-like_dom_sf"/>
</dbReference>
<sequence length="260" mass="28513">MIALAIVAHPDDIEFMLAGTLLQLKSRGVEIHMMNLADGSLGSSTLSPEESVRVRWEESQASARVIGATMHPPLFPDLEVFYNQESLLKVIAAVRQVKPDIVLTQALADYMEDHQNSARLAVTAAISRGMKNAKCEPFVEPYDKPIAVYHAMPHGLQDPFGRTVVPERFIDISEVIATKTAMLNCHKSQAQWLEDTQGMSALEAEMTDMATAMGVRSEAFSLAEGLIRHNPLGFGPADFDPIAELLGPACLKNSKFHKND</sequence>
<proteinExistence type="predicted"/>
<dbReference type="SUPFAM" id="SSF102588">
    <property type="entry name" value="LmbE-like"/>
    <property type="match status" value="1"/>
</dbReference>
<dbReference type="Gene3D" id="3.40.50.10320">
    <property type="entry name" value="LmbE-like"/>
    <property type="match status" value="1"/>
</dbReference>